<dbReference type="AlphaFoldDB" id="A0A930YWG2"/>
<dbReference type="InterPro" id="IPR032287">
    <property type="entry name" value="DUF4838"/>
</dbReference>
<organism evidence="1 2">
    <name type="scientific">Planobacterium oryzisoli</name>
    <dbReference type="NCBI Taxonomy" id="2771435"/>
    <lineage>
        <taxon>Bacteria</taxon>
        <taxon>Pseudomonadati</taxon>
        <taxon>Bacteroidota</taxon>
        <taxon>Flavobacteriia</taxon>
        <taxon>Flavobacteriales</taxon>
        <taxon>Weeksellaceae</taxon>
        <taxon>Chryseobacterium group</taxon>
        <taxon>Chryseobacterium</taxon>
    </lineage>
</organism>
<dbReference type="PANTHER" id="PTHR47406:SF2">
    <property type="entry name" value="ALPHA GLUCURONIDASE N-TERMINAL DOMAIN-CONTAINING PROTEIN"/>
    <property type="match status" value="1"/>
</dbReference>
<dbReference type="RefSeq" id="WP_194739475.1">
    <property type="nucleotide sequence ID" value="NZ_JADKYY010000007.1"/>
</dbReference>
<proteinExistence type="predicted"/>
<gene>
    <name evidence="1" type="ORF">IC612_07050</name>
</gene>
<dbReference type="Proteomes" id="UP000694480">
    <property type="component" value="Unassembled WGS sequence"/>
</dbReference>
<comment type="caution">
    <text evidence="1">The sequence shown here is derived from an EMBL/GenBank/DDBJ whole genome shotgun (WGS) entry which is preliminary data.</text>
</comment>
<keyword evidence="2" id="KW-1185">Reference proteome</keyword>
<evidence type="ECO:0000313" key="1">
    <source>
        <dbReference type="EMBL" id="MBF5027551.1"/>
    </source>
</evidence>
<reference evidence="1" key="1">
    <citation type="submission" date="2020-11" db="EMBL/GenBank/DDBJ databases">
        <title>Genome seq and assembly of Planobacterium sp.</title>
        <authorList>
            <person name="Chhetri G."/>
        </authorList>
    </citation>
    <scope>NUCLEOTIDE SEQUENCE</scope>
    <source>
        <strain evidence="1">GCR5</strain>
    </source>
</reference>
<name>A0A930YWG2_9FLAO</name>
<dbReference type="Pfam" id="PF16126">
    <property type="entry name" value="DUF4838"/>
    <property type="match status" value="1"/>
</dbReference>
<sequence>MYVFKILFLTAVLLFNRCTSQVPEFTSASGYRIVIDSQSERWGHVLADSLKAHTGQQGLVELVSSSRNQQQGVEIYVRLNSQQTDQYCIDFDGNRLQLSAQNPRTLLFLVHEAVKVIRAHDKRFNADVEEPALLRFSSGCGNFDFSYREVYNPSNLKAGYAERNGNHSVDLDWGIWGHNLSKALSAQSHPHYFAVHQGKPTAEQLRFSSRELYRATHHYITDNFGDGSTGSMHFVIAPMDSPIVSMDRESVALGNTPTNGTPALSDFIGRLALDFPRHKFYTIAYSTTLSPPLRRLPPNVGVVISSMGLSQKPQPNFQEAAYRDFSTLVSQWKTKVAEVLVWDYSNNFDDYLTPVANLNAMKRHLQYFKSLGVSGVFINGSGYDYSVFEDVRTYVLSALLKNVHLDVNELTRSYLEVNYPQTHPLLYTYLTEGEALSIRRNAPLHLYGSMENNLKDHTDYQAVQRLYDALDQKLSALSQEEALRVDKIRAALSYTLLQGGYQRYVEALSGNSLAVYPSPLAGKWRFSLQRALRHKDLKNYRESGTPIESYLSYVEYNAKPVVNQLALNDLQVEQQGVSEQNTAVLTDRIQGFGLDYHHGWWIGFPRTIRVNISPVTQDRLLSISFLTMKRHGFSPPGSLALTLSGRRLLPTSQSSKRENAVQYSWRIPKDFSGEALIDFGSGKQKLGIDEILLTHYEKF</sequence>
<dbReference type="EMBL" id="JADKYY010000007">
    <property type="protein sequence ID" value="MBF5027551.1"/>
    <property type="molecule type" value="Genomic_DNA"/>
</dbReference>
<dbReference type="PANTHER" id="PTHR47406">
    <property type="entry name" value="COAGULATION FACTOR 5/8 TYPE, C-TERMINAL"/>
    <property type="match status" value="1"/>
</dbReference>
<evidence type="ECO:0000313" key="2">
    <source>
        <dbReference type="Proteomes" id="UP000694480"/>
    </source>
</evidence>
<accession>A0A930YWG2</accession>
<protein>
    <submittedName>
        <fullName evidence="1">DUF4838 domain-containing protein</fullName>
    </submittedName>
</protein>